<evidence type="ECO:0000313" key="2">
    <source>
        <dbReference type="EMBL" id="MBE1203270.1"/>
    </source>
</evidence>
<keyword evidence="1" id="KW-0812">Transmembrane</keyword>
<organism evidence="2 3">
    <name type="scientific">Aminobacter carboxidus</name>
    <dbReference type="NCBI Taxonomy" id="376165"/>
    <lineage>
        <taxon>Bacteria</taxon>
        <taxon>Pseudomonadati</taxon>
        <taxon>Pseudomonadota</taxon>
        <taxon>Alphaproteobacteria</taxon>
        <taxon>Hyphomicrobiales</taxon>
        <taxon>Phyllobacteriaceae</taxon>
        <taxon>Aminobacter</taxon>
    </lineage>
</organism>
<protein>
    <submittedName>
        <fullName evidence="2">Uncharacterized protein</fullName>
    </submittedName>
</protein>
<keyword evidence="3" id="KW-1185">Reference proteome</keyword>
<gene>
    <name evidence="2" type="ORF">IHE39_03080</name>
</gene>
<evidence type="ECO:0000313" key="3">
    <source>
        <dbReference type="Proteomes" id="UP000598227"/>
    </source>
</evidence>
<keyword evidence="1" id="KW-0472">Membrane</keyword>
<dbReference type="RefSeq" id="WP_192565467.1">
    <property type="nucleotide sequence ID" value="NZ_JACZEP010000001.1"/>
</dbReference>
<name>A0ABR9GHY2_9HYPH</name>
<reference evidence="2 3" key="1">
    <citation type="submission" date="2020-09" db="EMBL/GenBank/DDBJ databases">
        <title>Draft Genome Sequence of Aminobacter carboxidus type strain DSM 1086, a soil Gram-negative carboxydobacterium.</title>
        <authorList>
            <person name="Turrini P."/>
            <person name="Tescari M."/>
            <person name="Artuso I."/>
            <person name="Lugli G.A."/>
            <person name="Frangipani E."/>
            <person name="Ventura M."/>
            <person name="Visca P."/>
        </authorList>
    </citation>
    <scope>NUCLEOTIDE SEQUENCE [LARGE SCALE GENOMIC DNA]</scope>
    <source>
        <strain evidence="2 3">DSM 1086</strain>
    </source>
</reference>
<accession>A0ABR9GHY2</accession>
<evidence type="ECO:0000256" key="1">
    <source>
        <dbReference type="SAM" id="Phobius"/>
    </source>
</evidence>
<dbReference type="EMBL" id="JACZEP010000001">
    <property type="protein sequence ID" value="MBE1203270.1"/>
    <property type="molecule type" value="Genomic_DNA"/>
</dbReference>
<proteinExistence type="predicted"/>
<dbReference type="Proteomes" id="UP000598227">
    <property type="component" value="Unassembled WGS sequence"/>
</dbReference>
<feature type="transmembrane region" description="Helical" evidence="1">
    <location>
        <begin position="12"/>
        <end position="32"/>
    </location>
</feature>
<sequence>MSDLFQIAWATYNTQFVSFGLTMLAAFIFWLVQGKAKVRWGVQHGFAHKVKNQSAGAAPAPATLVHSAAILFTNSGRVPAKKVEVTINFEPDSLAIWPQRQYSREKNPDGRLVLGFESLAPQEQLTVNLLTIGANGPDVLSVRAENSNPKEIAIGPARIFSKPMNAVFAVWLLLGLLAAIYITINLIAWFARIGS</sequence>
<comment type="caution">
    <text evidence="2">The sequence shown here is derived from an EMBL/GenBank/DDBJ whole genome shotgun (WGS) entry which is preliminary data.</text>
</comment>
<feature type="transmembrane region" description="Helical" evidence="1">
    <location>
        <begin position="168"/>
        <end position="191"/>
    </location>
</feature>
<keyword evidence="1" id="KW-1133">Transmembrane helix</keyword>